<evidence type="ECO:0000313" key="9">
    <source>
        <dbReference type="EMBL" id="ROO32357.1"/>
    </source>
</evidence>
<evidence type="ECO:0000256" key="5">
    <source>
        <dbReference type="ARBA" id="ARBA00022692"/>
    </source>
</evidence>
<evidence type="ECO:0008006" key="11">
    <source>
        <dbReference type="Google" id="ProtNLM"/>
    </source>
</evidence>
<dbReference type="GO" id="GO:0009103">
    <property type="term" value="P:lipopolysaccharide biosynthetic process"/>
    <property type="evidence" value="ECO:0007669"/>
    <property type="project" value="UniProtKB-ARBA"/>
</dbReference>
<dbReference type="PANTHER" id="PTHR33908:SF11">
    <property type="entry name" value="MEMBRANE PROTEIN"/>
    <property type="match status" value="1"/>
</dbReference>
<dbReference type="GO" id="GO:0005886">
    <property type="term" value="C:plasma membrane"/>
    <property type="evidence" value="ECO:0007669"/>
    <property type="project" value="UniProtKB-SubCell"/>
</dbReference>
<keyword evidence="3" id="KW-0328">Glycosyltransferase</keyword>
<evidence type="ECO:0000256" key="7">
    <source>
        <dbReference type="ARBA" id="ARBA00023136"/>
    </source>
</evidence>
<dbReference type="InParanoid" id="A0A423Q1H3"/>
<feature type="transmembrane region" description="Helical" evidence="8">
    <location>
        <begin position="57"/>
        <end position="74"/>
    </location>
</feature>
<dbReference type="PANTHER" id="PTHR33908">
    <property type="entry name" value="MANNOSYLTRANSFERASE YKCB-RELATED"/>
    <property type="match status" value="1"/>
</dbReference>
<keyword evidence="2" id="KW-1003">Cell membrane</keyword>
<accession>A0A423Q1H3</accession>
<evidence type="ECO:0000256" key="3">
    <source>
        <dbReference type="ARBA" id="ARBA00022676"/>
    </source>
</evidence>
<feature type="transmembrane region" description="Helical" evidence="8">
    <location>
        <begin position="306"/>
        <end position="323"/>
    </location>
</feature>
<keyword evidence="7 8" id="KW-0472">Membrane</keyword>
<evidence type="ECO:0000256" key="8">
    <source>
        <dbReference type="SAM" id="Phobius"/>
    </source>
</evidence>
<keyword evidence="10" id="KW-1185">Reference proteome</keyword>
<gene>
    <name evidence="9" type="ORF">SAJA_01570</name>
</gene>
<evidence type="ECO:0000256" key="4">
    <source>
        <dbReference type="ARBA" id="ARBA00022679"/>
    </source>
</evidence>
<feature type="transmembrane region" description="Helical" evidence="8">
    <location>
        <begin position="181"/>
        <end position="202"/>
    </location>
</feature>
<evidence type="ECO:0000256" key="1">
    <source>
        <dbReference type="ARBA" id="ARBA00004651"/>
    </source>
</evidence>
<feature type="transmembrane region" description="Helical" evidence="8">
    <location>
        <begin position="145"/>
        <end position="169"/>
    </location>
</feature>
<feature type="transmembrane region" description="Helical" evidence="8">
    <location>
        <begin position="283"/>
        <end position="300"/>
    </location>
</feature>
<comment type="subcellular location">
    <subcellularLocation>
        <location evidence="1">Cell membrane</location>
        <topology evidence="1">Multi-pass membrane protein</topology>
    </subcellularLocation>
</comment>
<feature type="transmembrane region" description="Helical" evidence="8">
    <location>
        <begin position="258"/>
        <end position="276"/>
    </location>
</feature>
<keyword evidence="4" id="KW-0808">Transferase</keyword>
<dbReference type="InterPro" id="IPR050297">
    <property type="entry name" value="LipidA_mod_glycosyltrf_83"/>
</dbReference>
<sequence>MYMMLARNLLEGHAYADTGYVQSALAYLAPASYPPGFPIALVPALAMFGLNITVIKLYMIGLYGVAVVMCAWLAATRLPADRTTSCWVIVGVAALVAWNPRFAGWATLILSESVFVIVTYGALIACDHAYLRLDSHRSCNALFTLAGGLILASLATRVFGLALILAVWGYELVRYRRPTRFGVMLFVIAGLAGAVLLGPRLLGTSTGETSYLTLVFQDLFAHLNELPVTVSENLGHYGRLLRHYWLIVPGSATNQLVAAQWIAWLSLPVVAIGLWNRWRSSPSVIEIFALVYLASLLPWHSYGSRYLIPLMALYVVYLTAGLLRIERVLSAPRHAVLWLACCLAIFGYGLTYRATADFDHRIAPAAPNGPNATAMYRYIKQTTPKDTRILVRDPRTLALFTRRGALTYTDNANDQSLPGFTRVVSYAREMGVDYVLATPSDPGFALLRWVNLYPNAFSFIYAEGPFRLYRLRKAN</sequence>
<feature type="transmembrane region" description="Helical" evidence="8">
    <location>
        <begin position="105"/>
        <end position="125"/>
    </location>
</feature>
<proteinExistence type="predicted"/>
<dbReference type="AlphaFoldDB" id="A0A423Q1H3"/>
<evidence type="ECO:0000256" key="6">
    <source>
        <dbReference type="ARBA" id="ARBA00022989"/>
    </source>
</evidence>
<name>A0A423Q1H3_9GAMM</name>
<dbReference type="Proteomes" id="UP000285310">
    <property type="component" value="Unassembled WGS sequence"/>
</dbReference>
<organism evidence="9 10">
    <name type="scientific">Salinisphaera japonica YTM-1</name>
    <dbReference type="NCBI Taxonomy" id="1209778"/>
    <lineage>
        <taxon>Bacteria</taxon>
        <taxon>Pseudomonadati</taxon>
        <taxon>Pseudomonadota</taxon>
        <taxon>Gammaproteobacteria</taxon>
        <taxon>Salinisphaerales</taxon>
        <taxon>Salinisphaeraceae</taxon>
        <taxon>Salinisphaera</taxon>
    </lineage>
</organism>
<dbReference type="EMBL" id="AYKG01000002">
    <property type="protein sequence ID" value="ROO32357.1"/>
    <property type="molecule type" value="Genomic_DNA"/>
</dbReference>
<evidence type="ECO:0000256" key="2">
    <source>
        <dbReference type="ARBA" id="ARBA00022475"/>
    </source>
</evidence>
<protein>
    <recommendedName>
        <fullName evidence="11">Glycosyltransferase RgtA/B/C/D-like domain-containing protein</fullName>
    </recommendedName>
</protein>
<feature type="transmembrane region" description="Helical" evidence="8">
    <location>
        <begin position="335"/>
        <end position="352"/>
    </location>
</feature>
<keyword evidence="6 8" id="KW-1133">Transmembrane helix</keyword>
<keyword evidence="5 8" id="KW-0812">Transmembrane</keyword>
<comment type="caution">
    <text evidence="9">The sequence shown here is derived from an EMBL/GenBank/DDBJ whole genome shotgun (WGS) entry which is preliminary data.</text>
</comment>
<reference evidence="9 10" key="1">
    <citation type="submission" date="2013-10" db="EMBL/GenBank/DDBJ databases">
        <title>Salinisphaera japonica YTM-1 Genome Sequencing.</title>
        <authorList>
            <person name="Lai Q."/>
            <person name="Li C."/>
            <person name="Shao Z."/>
        </authorList>
    </citation>
    <scope>NUCLEOTIDE SEQUENCE [LARGE SCALE GENOMIC DNA]</scope>
    <source>
        <strain evidence="9 10">YTM-1</strain>
    </source>
</reference>
<dbReference type="GO" id="GO:0016763">
    <property type="term" value="F:pentosyltransferase activity"/>
    <property type="evidence" value="ECO:0007669"/>
    <property type="project" value="TreeGrafter"/>
</dbReference>
<evidence type="ECO:0000313" key="10">
    <source>
        <dbReference type="Proteomes" id="UP000285310"/>
    </source>
</evidence>